<dbReference type="EMBL" id="MN183282">
    <property type="protein sequence ID" value="QED11558.1"/>
    <property type="molecule type" value="Genomic_DNA"/>
</dbReference>
<dbReference type="RefSeq" id="YP_010660434.1">
    <property type="nucleotide sequence ID" value="NC_070877.1"/>
</dbReference>
<dbReference type="Proteomes" id="UP000321915">
    <property type="component" value="Segment"/>
</dbReference>
<keyword evidence="2" id="KW-1185">Reference proteome</keyword>
<dbReference type="GeneID" id="77936430"/>
<organism evidence="1 2">
    <name type="scientific">Arthrobacter phage Qui</name>
    <dbReference type="NCBI Taxonomy" id="2603260"/>
    <lineage>
        <taxon>Viruses</taxon>
        <taxon>Duplodnaviria</taxon>
        <taxon>Heunggongvirae</taxon>
        <taxon>Uroviricota</taxon>
        <taxon>Caudoviricetes</taxon>
        <taxon>Quivirus</taxon>
        <taxon>Quivirus qui</taxon>
    </lineage>
</organism>
<reference evidence="1 2" key="1">
    <citation type="submission" date="2019-07" db="EMBL/GenBank/DDBJ databases">
        <authorList>
            <person name="Abdullah A."/>
            <person name="Lima G.C."/>
            <person name="Cuneo C.K."/>
            <person name="Ennest D.C."/>
            <person name="Fritz K.J."/>
            <person name="Johnson B.T."/>
            <person name="Larson S.M."/>
            <person name="Lemunyete M.N."/>
            <person name="Murray M.B."/>
            <person name="Osmond D.E."/>
            <person name="Patras K.A."/>
            <person name="Ransibrahmanakul S."/>
            <person name="Simpson K.A."/>
            <person name="Thull B.S."/>
            <person name="Wetzel S."/>
            <person name="Bonilla J.A."/>
            <person name="Klyczek K."/>
            <person name="Garlena R.A."/>
            <person name="Russell D.A."/>
            <person name="Pope W.H."/>
            <person name="Jacobs-Sera D."/>
            <person name="Hatfull G.F."/>
        </authorList>
    </citation>
    <scope>NUCLEOTIDE SEQUENCE [LARGE SCALE GENOMIC DNA]</scope>
</reference>
<evidence type="ECO:0000313" key="1">
    <source>
        <dbReference type="EMBL" id="QED11558.1"/>
    </source>
</evidence>
<sequence length="60" mass="7323">MDYQTWRKELHELQIRIDNLEDAYYGKEDFSDDAKAKFNTERKTLCDELETMYQNTPEQN</sequence>
<protein>
    <submittedName>
        <fullName evidence="1">Uncharacterized protein</fullName>
    </submittedName>
</protein>
<name>A0A5B8WPF6_9CAUD</name>
<accession>A0A5B8WPF6</accession>
<dbReference type="KEGG" id="vg:77936430"/>
<gene>
    <name evidence="1" type="primary">68</name>
    <name evidence="1" type="ORF">SEA_QUI_68</name>
</gene>
<evidence type="ECO:0000313" key="2">
    <source>
        <dbReference type="Proteomes" id="UP000321915"/>
    </source>
</evidence>
<proteinExistence type="predicted"/>